<protein>
    <recommendedName>
        <fullName evidence="3">TRIM2_3</fullName>
    </recommendedName>
</protein>
<dbReference type="InterPro" id="IPR011042">
    <property type="entry name" value="6-blade_b-propeller_TolB-like"/>
</dbReference>
<dbReference type="EMBL" id="CACVKT020002377">
    <property type="protein sequence ID" value="CAC5377460.1"/>
    <property type="molecule type" value="Genomic_DNA"/>
</dbReference>
<organism evidence="1 2">
    <name type="scientific">Mytilus coruscus</name>
    <name type="common">Sea mussel</name>
    <dbReference type="NCBI Taxonomy" id="42192"/>
    <lineage>
        <taxon>Eukaryota</taxon>
        <taxon>Metazoa</taxon>
        <taxon>Spiralia</taxon>
        <taxon>Lophotrochozoa</taxon>
        <taxon>Mollusca</taxon>
        <taxon>Bivalvia</taxon>
        <taxon>Autobranchia</taxon>
        <taxon>Pteriomorphia</taxon>
        <taxon>Mytilida</taxon>
        <taxon>Mytiloidea</taxon>
        <taxon>Mytilidae</taxon>
        <taxon>Mytilinae</taxon>
        <taxon>Mytilus</taxon>
    </lineage>
</organism>
<sequence>MILRQLKQRANKIDHLQNEFSKITQYATELQMYIGLQEIEKTTSEATHYIEYLESGDDFDEKNIKTGRQDQAQYLIPKSIEQIKPSMLRTLTIPEDKKMTNILACRIFPDGKYLVLDNQSYGSELLLFSNDGIFLRKIAAFRGPSYDACIVRNNTVAVTLLLATNQTQLVDAEENNIIRTFKLSHACYGVVSDGQMMFISSMEKSTMVNLINLSQTILEEVKAHHISLYKGNIYGTIYNENKVCCYKSTGEPLWTFMHHDIVKPQGLTLDKNGFVYIASYGNNSIVVISPENKRCKTILSEADGIMNPYEIDINSKTGMMIVASEIKKDSNTLKKSIFTDKFSKLNSP</sequence>
<dbReference type="Gene3D" id="2.120.10.30">
    <property type="entry name" value="TolB, C-terminal domain"/>
    <property type="match status" value="1"/>
</dbReference>
<evidence type="ECO:0000313" key="2">
    <source>
        <dbReference type="Proteomes" id="UP000507470"/>
    </source>
</evidence>
<name>A0A6J8B240_MYTCO</name>
<dbReference type="OrthoDB" id="6120955at2759"/>
<dbReference type="SUPFAM" id="SSF101898">
    <property type="entry name" value="NHL repeat"/>
    <property type="match status" value="1"/>
</dbReference>
<dbReference type="AlphaFoldDB" id="A0A6J8B240"/>
<gene>
    <name evidence="1" type="ORF">MCOR_13776</name>
</gene>
<keyword evidence="2" id="KW-1185">Reference proteome</keyword>
<reference evidence="1 2" key="1">
    <citation type="submission" date="2020-06" db="EMBL/GenBank/DDBJ databases">
        <authorList>
            <person name="Li R."/>
            <person name="Bekaert M."/>
        </authorList>
    </citation>
    <scope>NUCLEOTIDE SEQUENCE [LARGE SCALE GENOMIC DNA]</scope>
    <source>
        <strain evidence="2">wild</strain>
    </source>
</reference>
<evidence type="ECO:0000313" key="1">
    <source>
        <dbReference type="EMBL" id="CAC5377460.1"/>
    </source>
</evidence>
<dbReference type="Proteomes" id="UP000507470">
    <property type="component" value="Unassembled WGS sequence"/>
</dbReference>
<accession>A0A6J8B240</accession>
<evidence type="ECO:0008006" key="3">
    <source>
        <dbReference type="Google" id="ProtNLM"/>
    </source>
</evidence>
<proteinExistence type="predicted"/>